<evidence type="ECO:0000256" key="6">
    <source>
        <dbReference type="SAM" id="Phobius"/>
    </source>
</evidence>
<dbReference type="Pfam" id="PF00746">
    <property type="entry name" value="Gram_pos_anchor"/>
    <property type="match status" value="1"/>
</dbReference>
<keyword evidence="3 7" id="KW-0732">Signal</keyword>
<organism evidence="9 10">
    <name type="scientific">Anaerostipes hominis</name>
    <name type="common">ex Liu et al. 2021</name>
    <dbReference type="NCBI Taxonomy" id="2763018"/>
    <lineage>
        <taxon>Bacteria</taxon>
        <taxon>Bacillati</taxon>
        <taxon>Bacillota</taxon>
        <taxon>Clostridia</taxon>
        <taxon>Lachnospirales</taxon>
        <taxon>Lachnospiraceae</taxon>
        <taxon>Anaerostipes</taxon>
    </lineage>
</organism>
<reference evidence="9 10" key="1">
    <citation type="submission" date="2020-08" db="EMBL/GenBank/DDBJ databases">
        <title>Genome public.</title>
        <authorList>
            <person name="Liu C."/>
            <person name="Sun Q."/>
        </authorList>
    </citation>
    <scope>NUCLEOTIDE SEQUENCE [LARGE SCALE GENOMIC DNA]</scope>
    <source>
        <strain evidence="9 10">NSJ-7</strain>
    </source>
</reference>
<keyword evidence="6" id="KW-0812">Transmembrane</keyword>
<keyword evidence="1" id="KW-0134">Cell wall</keyword>
<dbReference type="Proteomes" id="UP000635828">
    <property type="component" value="Unassembled WGS sequence"/>
</dbReference>
<name>A0ABR7FRE3_9FIRM</name>
<dbReference type="Gene3D" id="2.160.20.110">
    <property type="match status" value="2"/>
</dbReference>
<dbReference type="EMBL" id="JACOOS010000004">
    <property type="protein sequence ID" value="MBC5677031.1"/>
    <property type="molecule type" value="Genomic_DNA"/>
</dbReference>
<feature type="region of interest" description="Disordered" evidence="5">
    <location>
        <begin position="987"/>
        <end position="1009"/>
    </location>
</feature>
<dbReference type="RefSeq" id="WP_024727008.1">
    <property type="nucleotide sequence ID" value="NZ_JACOOS010000004.1"/>
</dbReference>
<sequence>MKRAKQSELLALMLAITILLTMFPATVFAEGDKAADMMTRASKLSDNSSWEECVDCSQDKPHLISTPADLDKIRTHTHTENGKTSITGYFKLANDIVFNDSDFEENGAFYNDGAGWIAIGKESAQATSLAHYFSGVFDGDGHSICNIRTGNQTTSVGLFGKIGANNTQRDGVAKNFTLKNCIFNENYTVVSGKMDGRTTGGVTGALHGTISNVTIDGCRFYAVRGHVGSITAWLSGGIVENCVVKNTTVKAIKTPDSSNNNGDKAGLICGNADTNAQILNCSVSDSKITAESRGAGGVCGMQYGSSIKNCTVTNCEINGTESVGGISGGNYAGTWESFIENCIVSDCQINATLNAGGIEGTVYGGTISVNLKNNAVLNTNIALIGNTANNKTAGGLWAGSGANVTGKIENCLASNVKIDTTKIETPPTSLKLGSVCGSGVASTEISNTFADVEIICNETQNATVGGICSNQNIKSSTNSFYIQYNGFPSTDFSEVSDSKYALQKHNKATVEYGTDISLLKLFNAKKLPSGDMVKYRSSNEDVLSVKDNNLVVKGTGEATITCYIVINNTEKAFISAKATVTPLSIIYGTPNETNKDGLPYIEYALNADGTAPKISELLGFYPTKKGPNGTYEADTSRRPIYLTPGMGKYGDVEYTYINDVSGNIIMTDTLPIHPTKDANGNPHSIRVEMKLKNPNYRFCTVGTNWKPKDTIVLYVNCHEEGLTEVDMYLKGDKEPLKSFEDRQEYEYSGKGIVPTERNLTTLYTQGKNSQNSITEFTVHFHAVDEGSFFTGTHLYNKKSSELTAEEIRKIAPTEPGVYSFVVNGYNPDTKTYCYASRRYSIVKGNPTGSPTVNTVNSGVALSEVTLSGTMKNALGAEVEGTFAWDNASQIVACGTAYGWTFTPKDIAHYNAVKGKSVVLSHNWENEWKNDKNSHWKECTGCGEKNTAAAHTFQWAIDKEATATGKGIKHEECSVCGYEKAAVEIPATGGTETSGDNDKLSKADTDSPQTGDTSNIFIWVALLIVSGGAVLALKLKRKR</sequence>
<evidence type="ECO:0000313" key="10">
    <source>
        <dbReference type="Proteomes" id="UP000635828"/>
    </source>
</evidence>
<feature type="signal peptide" evidence="7">
    <location>
        <begin position="1"/>
        <end position="29"/>
    </location>
</feature>
<protein>
    <submittedName>
        <fullName evidence="9">LPXTG cell wall anchor domain-containing protein</fullName>
    </submittedName>
</protein>
<dbReference type="PROSITE" id="PS50847">
    <property type="entry name" value="GRAM_POS_ANCHORING"/>
    <property type="match status" value="1"/>
</dbReference>
<evidence type="ECO:0000256" key="3">
    <source>
        <dbReference type="ARBA" id="ARBA00022729"/>
    </source>
</evidence>
<feature type="domain" description="Gram-positive cocci surface proteins LPxTG" evidence="8">
    <location>
        <begin position="1006"/>
        <end position="1038"/>
    </location>
</feature>
<keyword evidence="6" id="KW-1133">Transmembrane helix</keyword>
<accession>A0ABR7FRE3</accession>
<feature type="compositionally biased region" description="Basic and acidic residues" evidence="5">
    <location>
        <begin position="995"/>
        <end position="1004"/>
    </location>
</feature>
<dbReference type="NCBIfam" id="TIGR01167">
    <property type="entry name" value="LPXTG_anchor"/>
    <property type="match status" value="1"/>
</dbReference>
<keyword evidence="2" id="KW-0964">Secreted</keyword>
<keyword evidence="6" id="KW-0472">Membrane</keyword>
<proteinExistence type="predicted"/>
<evidence type="ECO:0000256" key="1">
    <source>
        <dbReference type="ARBA" id="ARBA00022512"/>
    </source>
</evidence>
<evidence type="ECO:0000259" key="8">
    <source>
        <dbReference type="PROSITE" id="PS50847"/>
    </source>
</evidence>
<keyword evidence="4" id="KW-0572">Peptidoglycan-anchor</keyword>
<gene>
    <name evidence="9" type="ORF">H8S22_05215</name>
</gene>
<feature type="chain" id="PRO_5046934178" evidence="7">
    <location>
        <begin position="30"/>
        <end position="1038"/>
    </location>
</feature>
<keyword evidence="10" id="KW-1185">Reference proteome</keyword>
<evidence type="ECO:0000313" key="9">
    <source>
        <dbReference type="EMBL" id="MBC5677031.1"/>
    </source>
</evidence>
<evidence type="ECO:0000256" key="5">
    <source>
        <dbReference type="SAM" id="MobiDB-lite"/>
    </source>
</evidence>
<evidence type="ECO:0000256" key="2">
    <source>
        <dbReference type="ARBA" id="ARBA00022525"/>
    </source>
</evidence>
<feature type="transmembrane region" description="Helical" evidence="6">
    <location>
        <begin position="1015"/>
        <end position="1034"/>
    </location>
</feature>
<evidence type="ECO:0000256" key="7">
    <source>
        <dbReference type="SAM" id="SignalP"/>
    </source>
</evidence>
<comment type="caution">
    <text evidence="9">The sequence shown here is derived from an EMBL/GenBank/DDBJ whole genome shotgun (WGS) entry which is preliminary data.</text>
</comment>
<dbReference type="InterPro" id="IPR019931">
    <property type="entry name" value="LPXTG_anchor"/>
</dbReference>
<evidence type="ECO:0000256" key="4">
    <source>
        <dbReference type="ARBA" id="ARBA00023088"/>
    </source>
</evidence>
<dbReference type="Gene3D" id="2.60.40.1080">
    <property type="match status" value="1"/>
</dbReference>